<name>A0A438HK01_VITVI</name>
<organism evidence="1 2">
    <name type="scientific">Vitis vinifera</name>
    <name type="common">Grape</name>
    <dbReference type="NCBI Taxonomy" id="29760"/>
    <lineage>
        <taxon>Eukaryota</taxon>
        <taxon>Viridiplantae</taxon>
        <taxon>Streptophyta</taxon>
        <taxon>Embryophyta</taxon>
        <taxon>Tracheophyta</taxon>
        <taxon>Spermatophyta</taxon>
        <taxon>Magnoliopsida</taxon>
        <taxon>eudicotyledons</taxon>
        <taxon>Gunneridae</taxon>
        <taxon>Pentapetalae</taxon>
        <taxon>rosids</taxon>
        <taxon>Vitales</taxon>
        <taxon>Vitaceae</taxon>
        <taxon>Viteae</taxon>
        <taxon>Vitis</taxon>
    </lineage>
</organism>
<protein>
    <recommendedName>
        <fullName evidence="3">DUF4283 domain-containing protein</fullName>
    </recommendedName>
</protein>
<dbReference type="EMBL" id="QGNW01000212">
    <property type="protein sequence ID" value="RVW84766.1"/>
    <property type="molecule type" value="Genomic_DNA"/>
</dbReference>
<reference evidence="1 2" key="1">
    <citation type="journal article" date="2018" name="PLoS Genet.">
        <title>Population sequencing reveals clonal diversity and ancestral inbreeding in the grapevine cultivar Chardonnay.</title>
        <authorList>
            <person name="Roach M.J."/>
            <person name="Johnson D.L."/>
            <person name="Bohlmann J."/>
            <person name="van Vuuren H.J."/>
            <person name="Jones S.J."/>
            <person name="Pretorius I.S."/>
            <person name="Schmidt S.A."/>
            <person name="Borneman A.R."/>
        </authorList>
    </citation>
    <scope>NUCLEOTIDE SEQUENCE [LARGE SCALE GENOMIC DNA]</scope>
    <source>
        <strain evidence="2">cv. Chardonnay</strain>
        <tissue evidence="1">Leaf</tissue>
    </source>
</reference>
<accession>A0A438HK01</accession>
<dbReference type="AlphaFoldDB" id="A0A438HK01"/>
<dbReference type="Proteomes" id="UP000288805">
    <property type="component" value="Unassembled WGS sequence"/>
</dbReference>
<evidence type="ECO:0000313" key="1">
    <source>
        <dbReference type="EMBL" id="RVW84766.1"/>
    </source>
</evidence>
<evidence type="ECO:0000313" key="2">
    <source>
        <dbReference type="Proteomes" id="UP000288805"/>
    </source>
</evidence>
<sequence>MRVMDSQKSWAMHSWGLKGPSLFERRKLQLDWWRPDVGFFREAICISEVWLLVVDKEVVFAVQLWSEVPPWLTRVVFKGSYRNPEVKDERVGSESTVGRVEWDEEKHVNEDLQTDVDEGSSCKSLLGQPIEENLSSFGGSHDELVRTRTCLLSFSSMVSYPSDDQPKATFTEPFLKDTSWLTKLVSRVDDALLVKAISFKGKLSSPPFSSIGSPILNSGPTNQSKAGPSFKLLGSRFQSLRMMLQDGSPRNDVKGPPRKEIMIKAKEMEPSKAMDQGKGEEQWGFSAHYVLRCFSWFEFGVFSGLGVPTRDNLAF</sequence>
<evidence type="ECO:0008006" key="3">
    <source>
        <dbReference type="Google" id="ProtNLM"/>
    </source>
</evidence>
<proteinExistence type="predicted"/>
<comment type="caution">
    <text evidence="1">The sequence shown here is derived from an EMBL/GenBank/DDBJ whole genome shotgun (WGS) entry which is preliminary data.</text>
</comment>
<gene>
    <name evidence="1" type="ORF">CK203_046687</name>
</gene>